<gene>
    <name evidence="2" type="ORF">SHM7688_02399</name>
</gene>
<organism evidence="2 3">
    <name type="scientific">Shimia marina</name>
    <dbReference type="NCBI Taxonomy" id="321267"/>
    <lineage>
        <taxon>Bacteria</taxon>
        <taxon>Pseudomonadati</taxon>
        <taxon>Pseudomonadota</taxon>
        <taxon>Alphaproteobacteria</taxon>
        <taxon>Rhodobacterales</taxon>
        <taxon>Roseobacteraceae</taxon>
    </lineage>
</organism>
<protein>
    <submittedName>
        <fullName evidence="2">Uncharacterized protein</fullName>
    </submittedName>
</protein>
<dbReference type="AlphaFoldDB" id="A0A0P1ERH0"/>
<dbReference type="RefSeq" id="WP_058240130.1">
    <property type="nucleotide sequence ID" value="NZ_CYPW01000024.1"/>
</dbReference>
<dbReference type="STRING" id="321267.SHM7688_02399"/>
<evidence type="ECO:0000313" key="3">
    <source>
        <dbReference type="Proteomes" id="UP000054823"/>
    </source>
</evidence>
<reference evidence="2 3" key="1">
    <citation type="submission" date="2015-09" db="EMBL/GenBank/DDBJ databases">
        <authorList>
            <consortium name="Swine Surveillance"/>
        </authorList>
    </citation>
    <scope>NUCLEOTIDE SEQUENCE [LARGE SCALE GENOMIC DNA]</scope>
    <source>
        <strain evidence="2 3">CECT 7688</strain>
    </source>
</reference>
<feature type="compositionally biased region" description="Acidic residues" evidence="1">
    <location>
        <begin position="108"/>
        <end position="120"/>
    </location>
</feature>
<name>A0A0P1ERH0_9RHOB</name>
<dbReference type="Proteomes" id="UP000054823">
    <property type="component" value="Unassembled WGS sequence"/>
</dbReference>
<evidence type="ECO:0000313" key="2">
    <source>
        <dbReference type="EMBL" id="CUH52952.1"/>
    </source>
</evidence>
<keyword evidence="3" id="KW-1185">Reference proteome</keyword>
<evidence type="ECO:0000256" key="1">
    <source>
        <dbReference type="SAM" id="MobiDB-lite"/>
    </source>
</evidence>
<feature type="region of interest" description="Disordered" evidence="1">
    <location>
        <begin position="81"/>
        <end position="120"/>
    </location>
</feature>
<dbReference type="EMBL" id="CYPW01000024">
    <property type="protein sequence ID" value="CUH52952.1"/>
    <property type="molecule type" value="Genomic_DNA"/>
</dbReference>
<accession>A0A0P1ERH0</accession>
<proteinExistence type="predicted"/>
<sequence length="120" mass="12903">MSRILLTSSVIAMGLGVQMDTSELAEKIKASMLARGYIEVQVAIEDGGLKIVGRKSGQPEETVYLAAADPVQEMQLEEACKYGDHADSSKAHEPQERIVQRGETCAADPDDDDDDHNAAA</sequence>
<feature type="compositionally biased region" description="Basic and acidic residues" evidence="1">
    <location>
        <begin position="81"/>
        <end position="100"/>
    </location>
</feature>